<dbReference type="Proteomes" id="UP000095286">
    <property type="component" value="Unplaced"/>
</dbReference>
<name>A0AC35U1P3_9BILA</name>
<protein>
    <submittedName>
        <fullName evidence="2">Dolichyl-diphosphooligosaccharide--protein glycosyltransferase subunit 2</fullName>
    </submittedName>
</protein>
<organism evidence="1 2">
    <name type="scientific">Rhabditophanes sp. KR3021</name>
    <dbReference type="NCBI Taxonomy" id="114890"/>
    <lineage>
        <taxon>Eukaryota</taxon>
        <taxon>Metazoa</taxon>
        <taxon>Ecdysozoa</taxon>
        <taxon>Nematoda</taxon>
        <taxon>Chromadorea</taxon>
        <taxon>Rhabditida</taxon>
        <taxon>Tylenchina</taxon>
        <taxon>Panagrolaimomorpha</taxon>
        <taxon>Strongyloidoidea</taxon>
        <taxon>Alloionematidae</taxon>
        <taxon>Rhabditophanes</taxon>
    </lineage>
</organism>
<reference evidence="2" key="1">
    <citation type="submission" date="2016-11" db="UniProtKB">
        <authorList>
            <consortium name="WormBaseParasite"/>
        </authorList>
    </citation>
    <scope>IDENTIFICATION</scope>
    <source>
        <strain evidence="2">KR3021</strain>
    </source>
</reference>
<sequence length="305" mass="34273">MRVPLITSFLLLAACLVHGATKAEATTQQPKTTPPPSKPTTYEVKVDKLRVNVYNAKEHDVMDLTAIKDNGKLSDVLVANDKKKLIVKFNVKEVAGNKPVTVQQAFITLIHKETGHQVNFIAGQVKGQTEYSVEVLIAKFTEQFNGVGGLYEAFVVVGDTQASNGIRFNAFDIKITPPSLPFKPARKSLEVNYEVQKEFTHLFQEPEKRPNNLYADTFTVLCLAPFLLMFVLWIKIGINFRATPCTIWALLFPLSLTAIMGLYTVFWFSLNMFDCLKYLTLIGSFAFFVGNRLLTNLADQRLKKE</sequence>
<accession>A0AC35U1P3</accession>
<evidence type="ECO:0000313" key="2">
    <source>
        <dbReference type="WBParaSite" id="RSKR_0000656400.1"/>
    </source>
</evidence>
<proteinExistence type="predicted"/>
<dbReference type="WBParaSite" id="RSKR_0000656400.1">
    <property type="protein sequence ID" value="RSKR_0000656400.1"/>
    <property type="gene ID" value="RSKR_0000656400"/>
</dbReference>
<evidence type="ECO:0000313" key="1">
    <source>
        <dbReference type="Proteomes" id="UP000095286"/>
    </source>
</evidence>